<organism evidence="4 5">
    <name type="scientific">Brevibacterium aurantiacum</name>
    <dbReference type="NCBI Taxonomy" id="273384"/>
    <lineage>
        <taxon>Bacteria</taxon>
        <taxon>Bacillati</taxon>
        <taxon>Actinomycetota</taxon>
        <taxon>Actinomycetes</taxon>
        <taxon>Micrococcales</taxon>
        <taxon>Brevibacteriaceae</taxon>
        <taxon>Brevibacterium</taxon>
    </lineage>
</organism>
<dbReference type="RefSeq" id="WP_143921979.1">
    <property type="nucleotide sequence ID" value="NZ_VLTK01000004.1"/>
</dbReference>
<feature type="region of interest" description="Disordered" evidence="2">
    <location>
        <begin position="1"/>
        <end position="80"/>
    </location>
</feature>
<dbReference type="GO" id="GO:0005524">
    <property type="term" value="F:ATP binding"/>
    <property type="evidence" value="ECO:0007669"/>
    <property type="project" value="UniProtKB-UniRule"/>
</dbReference>
<comment type="caution">
    <text evidence="4">The sequence shown here is derived from an EMBL/GenBank/DDBJ whole genome shotgun (WGS) entry which is preliminary data.</text>
</comment>
<feature type="domain" description="ATP-grasp" evidence="3">
    <location>
        <begin position="239"/>
        <end position="440"/>
    </location>
</feature>
<gene>
    <name evidence="4" type="ORF">FO013_07700</name>
</gene>
<feature type="compositionally biased region" description="Low complexity" evidence="2">
    <location>
        <begin position="59"/>
        <end position="78"/>
    </location>
</feature>
<feature type="compositionally biased region" description="Pro residues" evidence="2">
    <location>
        <begin position="1"/>
        <end position="11"/>
    </location>
</feature>
<feature type="compositionally biased region" description="Low complexity" evidence="2">
    <location>
        <begin position="13"/>
        <end position="28"/>
    </location>
</feature>
<dbReference type="PROSITE" id="PS50975">
    <property type="entry name" value="ATP_GRASP"/>
    <property type="match status" value="1"/>
</dbReference>
<evidence type="ECO:0000256" key="1">
    <source>
        <dbReference type="PROSITE-ProRule" id="PRU00409"/>
    </source>
</evidence>
<dbReference type="GO" id="GO:0046872">
    <property type="term" value="F:metal ion binding"/>
    <property type="evidence" value="ECO:0007669"/>
    <property type="project" value="InterPro"/>
</dbReference>
<dbReference type="OrthoDB" id="4632333at2"/>
<accession>A0A556CH20</accession>
<reference evidence="4 5" key="1">
    <citation type="submission" date="2019-07" db="EMBL/GenBank/DDBJ databases">
        <title>Draft genome sequence of Brevibacterium aurantiacum XU54 isolated from Xinjiang China.</title>
        <authorList>
            <person name="Xu X."/>
        </authorList>
    </citation>
    <scope>NUCLEOTIDE SEQUENCE [LARGE SCALE GENOMIC DNA]</scope>
    <source>
        <strain evidence="4 5">XU54</strain>
    </source>
</reference>
<proteinExistence type="predicted"/>
<dbReference type="AlphaFoldDB" id="A0A556CH20"/>
<dbReference type="Gene3D" id="3.30.470.20">
    <property type="entry name" value="ATP-grasp fold, B domain"/>
    <property type="match status" value="1"/>
</dbReference>
<evidence type="ECO:0000259" key="3">
    <source>
        <dbReference type="PROSITE" id="PS50975"/>
    </source>
</evidence>
<evidence type="ECO:0000256" key="2">
    <source>
        <dbReference type="SAM" id="MobiDB-lite"/>
    </source>
</evidence>
<evidence type="ECO:0000313" key="5">
    <source>
        <dbReference type="Proteomes" id="UP000316406"/>
    </source>
</evidence>
<dbReference type="SUPFAM" id="SSF56059">
    <property type="entry name" value="Glutathione synthetase ATP-binding domain-like"/>
    <property type="match status" value="1"/>
</dbReference>
<dbReference type="NCBIfam" id="NF005096">
    <property type="entry name" value="PRK06524.1"/>
    <property type="match status" value="1"/>
</dbReference>
<keyword evidence="1" id="KW-0067">ATP-binding</keyword>
<dbReference type="InterPro" id="IPR011761">
    <property type="entry name" value="ATP-grasp"/>
</dbReference>
<name>A0A556CH20_BREAU</name>
<protein>
    <submittedName>
        <fullName evidence="4">Biotin carboxylase</fullName>
    </submittedName>
</protein>
<sequence>MTNNPAGPPPSKTTGNTDGSGTPTSTPGTGVGANRRVVKDAVAVPGTGRPVSSTEARIPDGAAPRAVPAAAPTSAPDPADVEVHVGTDAAYAGKEAERVQIRRPLRNISEVRHFFRTNITPIYFIGATPFNLLGLDRWVRNFSYITYYDGWDGGHPRVFSPRYKPFVEFDSGEAINNWLLLNAEVRAHMTANVPHGERPKVAMVFFDEETERICRELGYDLILPSATLRNQLDSKIETTKLGNEAGAYSVPNVLTTADTYAQLNAEAEKEKLGTDLVVQTPYGDSGKTTFFIAAEEDWNRHKHDIIGEQLKIMKRINNTPVAVEAVITSSGVVVGPFLTELAGFAELTPYKGGWCGNEMTPDVLTADQRTRARELVRRMGEGLRMRGYRGFFEVDVLVDLDSDDVYLGELNPRISGASAITNVTAGAYADVPLFLFHLLEYLDVEFDLDVDEINERWEELSGADEWSQMVIKETADITEYITHSPLTGQYFLDQYGTLTYKRPALDWHPLQNGNEVFFLRIFGAGEYRWKGADLGVLVTKNPLQTKAGGPNALSIRAKHFIDSIRAMYAGVPVAVEDPSPALGGPGAKGD</sequence>
<dbReference type="EMBL" id="VLTK01000004">
    <property type="protein sequence ID" value="TSI16723.1"/>
    <property type="molecule type" value="Genomic_DNA"/>
</dbReference>
<keyword evidence="5" id="KW-1185">Reference proteome</keyword>
<dbReference type="Proteomes" id="UP000316406">
    <property type="component" value="Unassembled WGS sequence"/>
</dbReference>
<evidence type="ECO:0000313" key="4">
    <source>
        <dbReference type="EMBL" id="TSI16723.1"/>
    </source>
</evidence>
<keyword evidence="1" id="KW-0547">Nucleotide-binding</keyword>